<evidence type="ECO:0000313" key="3">
    <source>
        <dbReference type="Proteomes" id="UP000824120"/>
    </source>
</evidence>
<proteinExistence type="predicted"/>
<accession>A0A9J5Y932</accession>
<dbReference type="OrthoDB" id="10507091at2759"/>
<comment type="caution">
    <text evidence="2">The sequence shown here is derived from an EMBL/GenBank/DDBJ whole genome shotgun (WGS) entry which is preliminary data.</text>
</comment>
<sequence length="177" mass="20227">MGCPKGGGELTHVLHEEVDNDHRNDSRAPATPISNQTKSGQQQKSNNKSKGMLSKKKREVIKKRQQKNIEQEPDLIDKGKQTEEQIANKGRKGRQTQDDYEVLNSEDELDLDNQSIKEYDEEDEELSNHLIQAFGSTFHDECLEEVQEITEHHCLSPRGRKQHRQTNHQATNSNSAT</sequence>
<feature type="compositionally biased region" description="Basic residues" evidence="1">
    <location>
        <begin position="53"/>
        <end position="66"/>
    </location>
</feature>
<dbReference type="EMBL" id="JACXVP010000007">
    <property type="protein sequence ID" value="KAG5595510.1"/>
    <property type="molecule type" value="Genomic_DNA"/>
</dbReference>
<feature type="compositionally biased region" description="Polar residues" evidence="1">
    <location>
        <begin position="167"/>
        <end position="177"/>
    </location>
</feature>
<name>A0A9J5Y932_SOLCO</name>
<dbReference type="Proteomes" id="UP000824120">
    <property type="component" value="Chromosome 7"/>
</dbReference>
<evidence type="ECO:0000313" key="2">
    <source>
        <dbReference type="EMBL" id="KAG5595510.1"/>
    </source>
</evidence>
<feature type="compositionally biased region" description="Basic and acidic residues" evidence="1">
    <location>
        <begin position="67"/>
        <end position="83"/>
    </location>
</feature>
<keyword evidence="3" id="KW-1185">Reference proteome</keyword>
<feature type="region of interest" description="Disordered" evidence="1">
    <location>
        <begin position="1"/>
        <end position="102"/>
    </location>
</feature>
<reference evidence="2 3" key="1">
    <citation type="submission" date="2020-09" db="EMBL/GenBank/DDBJ databases">
        <title>De no assembly of potato wild relative species, Solanum commersonii.</title>
        <authorList>
            <person name="Cho K."/>
        </authorList>
    </citation>
    <scope>NUCLEOTIDE SEQUENCE [LARGE SCALE GENOMIC DNA]</scope>
    <source>
        <strain evidence="2">LZ3.2</strain>
        <tissue evidence="2">Leaf</tissue>
    </source>
</reference>
<evidence type="ECO:0000256" key="1">
    <source>
        <dbReference type="SAM" id="MobiDB-lite"/>
    </source>
</evidence>
<feature type="region of interest" description="Disordered" evidence="1">
    <location>
        <begin position="154"/>
        <end position="177"/>
    </location>
</feature>
<feature type="compositionally biased region" description="Polar residues" evidence="1">
    <location>
        <begin position="32"/>
        <end position="49"/>
    </location>
</feature>
<feature type="compositionally biased region" description="Basic and acidic residues" evidence="1">
    <location>
        <begin position="12"/>
        <end position="26"/>
    </location>
</feature>
<dbReference type="AlphaFoldDB" id="A0A9J5Y932"/>
<organism evidence="2 3">
    <name type="scientific">Solanum commersonii</name>
    <name type="common">Commerson's wild potato</name>
    <name type="synonym">Commerson's nightshade</name>
    <dbReference type="NCBI Taxonomy" id="4109"/>
    <lineage>
        <taxon>Eukaryota</taxon>
        <taxon>Viridiplantae</taxon>
        <taxon>Streptophyta</taxon>
        <taxon>Embryophyta</taxon>
        <taxon>Tracheophyta</taxon>
        <taxon>Spermatophyta</taxon>
        <taxon>Magnoliopsida</taxon>
        <taxon>eudicotyledons</taxon>
        <taxon>Gunneridae</taxon>
        <taxon>Pentapetalae</taxon>
        <taxon>asterids</taxon>
        <taxon>lamiids</taxon>
        <taxon>Solanales</taxon>
        <taxon>Solanaceae</taxon>
        <taxon>Solanoideae</taxon>
        <taxon>Solaneae</taxon>
        <taxon>Solanum</taxon>
    </lineage>
</organism>
<protein>
    <submittedName>
        <fullName evidence="2">Uncharacterized protein</fullName>
    </submittedName>
</protein>
<gene>
    <name evidence="2" type="ORF">H5410_036742</name>
</gene>